<dbReference type="AlphaFoldDB" id="A0A6N2UZK0"/>
<evidence type="ECO:0000256" key="1">
    <source>
        <dbReference type="SAM" id="Phobius"/>
    </source>
</evidence>
<organism evidence="2">
    <name type="scientific">Blautia hansenii</name>
    <name type="common">Ruminococcus hansenii</name>
    <dbReference type="NCBI Taxonomy" id="1322"/>
    <lineage>
        <taxon>Bacteria</taxon>
        <taxon>Bacillati</taxon>
        <taxon>Bacillota</taxon>
        <taxon>Clostridia</taxon>
        <taxon>Lachnospirales</taxon>
        <taxon>Lachnospiraceae</taxon>
        <taxon>Blautia</taxon>
    </lineage>
</organism>
<gene>
    <name evidence="2" type="ORF">BHLFYP23_00774</name>
</gene>
<protein>
    <submittedName>
        <fullName evidence="2">Uncharacterized protein</fullName>
    </submittedName>
</protein>
<accession>A0A6N2UZK0</accession>
<keyword evidence="1" id="KW-1133">Transmembrane helix</keyword>
<sequence length="89" mass="10625">MKTKKLRIIKMCLIAVAVVFPISICILPSFNALQTNFWIWAGYVAYLLFMTFFMSMFREHKYDARDVDNKEIHITQELLKERNKWGSFL</sequence>
<keyword evidence="1" id="KW-0472">Membrane</keyword>
<feature type="transmembrane region" description="Helical" evidence="1">
    <location>
        <begin position="12"/>
        <end position="31"/>
    </location>
</feature>
<feature type="transmembrane region" description="Helical" evidence="1">
    <location>
        <begin position="37"/>
        <end position="57"/>
    </location>
</feature>
<name>A0A6N2UZK0_BLAHA</name>
<reference evidence="2" key="1">
    <citation type="submission" date="2019-11" db="EMBL/GenBank/DDBJ databases">
        <authorList>
            <person name="Feng L."/>
        </authorList>
    </citation>
    <scope>NUCLEOTIDE SEQUENCE</scope>
    <source>
        <strain evidence="2">BhanseniiLFYP23</strain>
    </source>
</reference>
<dbReference type="RefSeq" id="WP_003021159.1">
    <property type="nucleotide sequence ID" value="NZ_CACRSY010000014.1"/>
</dbReference>
<evidence type="ECO:0000313" key="2">
    <source>
        <dbReference type="EMBL" id="VYT23599.1"/>
    </source>
</evidence>
<dbReference type="EMBL" id="CACRSY010000014">
    <property type="protein sequence ID" value="VYT23599.1"/>
    <property type="molecule type" value="Genomic_DNA"/>
</dbReference>
<proteinExistence type="predicted"/>
<keyword evidence="1" id="KW-0812">Transmembrane</keyword>